<evidence type="ECO:0000313" key="2">
    <source>
        <dbReference type="EMBL" id="CAE8630723.1"/>
    </source>
</evidence>
<feature type="region of interest" description="Disordered" evidence="1">
    <location>
        <begin position="1"/>
        <end position="90"/>
    </location>
</feature>
<comment type="caution">
    <text evidence="2">The sequence shown here is derived from an EMBL/GenBank/DDBJ whole genome shotgun (WGS) entry which is preliminary data.</text>
</comment>
<gene>
    <name evidence="2" type="ORF">PGLA1383_LOCUS46956</name>
    <name evidence="3" type="ORF">PGLA2088_LOCUS27406</name>
</gene>
<feature type="compositionally biased region" description="Polar residues" evidence="1">
    <location>
        <begin position="20"/>
        <end position="37"/>
    </location>
</feature>
<evidence type="ECO:0000313" key="3">
    <source>
        <dbReference type="EMBL" id="CAE8691397.1"/>
    </source>
</evidence>
<evidence type="ECO:0000256" key="1">
    <source>
        <dbReference type="SAM" id="MobiDB-lite"/>
    </source>
</evidence>
<accession>A0A813GZG2</accession>
<organism evidence="2 4">
    <name type="scientific">Polarella glacialis</name>
    <name type="common">Dinoflagellate</name>
    <dbReference type="NCBI Taxonomy" id="89957"/>
    <lineage>
        <taxon>Eukaryota</taxon>
        <taxon>Sar</taxon>
        <taxon>Alveolata</taxon>
        <taxon>Dinophyceae</taxon>
        <taxon>Suessiales</taxon>
        <taxon>Suessiaceae</taxon>
        <taxon>Polarella</taxon>
    </lineage>
</organism>
<dbReference type="Proteomes" id="UP000626109">
    <property type="component" value="Unassembled WGS sequence"/>
</dbReference>
<dbReference type="EMBL" id="CAJNNV010029939">
    <property type="protein sequence ID" value="CAE8630723.1"/>
    <property type="molecule type" value="Genomic_DNA"/>
</dbReference>
<sequence>MEMKADADVATGKRGPEVSTVASTTRSSQEEVGTNSEPDSEATDIDSEPEVGRKCAKNSSKTSTPPGGQPAAGEVELVTESSPDTDVDVEECDSDCDVEVEDSDADIALAASRNNNMTSIGSLTKSSDDAAKIVQGTHRATRKAPKVGLLN</sequence>
<dbReference type="Proteomes" id="UP000654075">
    <property type="component" value="Unassembled WGS sequence"/>
</dbReference>
<feature type="compositionally biased region" description="Polar residues" evidence="1">
    <location>
        <begin position="57"/>
        <end position="66"/>
    </location>
</feature>
<proteinExistence type="predicted"/>
<evidence type="ECO:0000313" key="4">
    <source>
        <dbReference type="Proteomes" id="UP000654075"/>
    </source>
</evidence>
<reference evidence="2" key="1">
    <citation type="submission" date="2021-02" db="EMBL/GenBank/DDBJ databases">
        <authorList>
            <person name="Dougan E. K."/>
            <person name="Rhodes N."/>
            <person name="Thang M."/>
            <person name="Chan C."/>
        </authorList>
    </citation>
    <scope>NUCLEOTIDE SEQUENCE</scope>
</reference>
<name>A0A813GZG2_POLGL</name>
<dbReference type="OrthoDB" id="429261at2759"/>
<feature type="compositionally biased region" description="Acidic residues" evidence="1">
    <location>
        <begin position="38"/>
        <end position="49"/>
    </location>
</feature>
<keyword evidence="4" id="KW-1185">Reference proteome</keyword>
<dbReference type="AlphaFoldDB" id="A0A813GZG2"/>
<dbReference type="EMBL" id="CAJNNW010027432">
    <property type="protein sequence ID" value="CAE8691397.1"/>
    <property type="molecule type" value="Genomic_DNA"/>
</dbReference>
<protein>
    <submittedName>
        <fullName evidence="2">Uncharacterized protein</fullName>
    </submittedName>
</protein>